<dbReference type="InterPro" id="IPR011684">
    <property type="entry name" value="NAB"/>
</dbReference>
<dbReference type="GO" id="GO:0051015">
    <property type="term" value="F:actin filament binding"/>
    <property type="evidence" value="ECO:0007669"/>
    <property type="project" value="TreeGrafter"/>
</dbReference>
<protein>
    <recommendedName>
        <fullName evidence="5">NAB domain-containing protein</fullName>
    </recommendedName>
</protein>
<comment type="similarity">
    <text evidence="2">Belongs to the NET family.</text>
</comment>
<dbReference type="InterPro" id="IPR051861">
    <property type="entry name" value="NET_actin-binding_domain"/>
</dbReference>
<gene>
    <name evidence="6" type="ORF">HPP92_023237</name>
</gene>
<evidence type="ECO:0000259" key="5">
    <source>
        <dbReference type="PROSITE" id="PS51774"/>
    </source>
</evidence>
<evidence type="ECO:0000256" key="2">
    <source>
        <dbReference type="ARBA" id="ARBA00038006"/>
    </source>
</evidence>
<feature type="coiled-coil region" evidence="3">
    <location>
        <begin position="1070"/>
        <end position="1136"/>
    </location>
</feature>
<dbReference type="Proteomes" id="UP000639772">
    <property type="component" value="Chromosome 12"/>
</dbReference>
<evidence type="ECO:0000256" key="4">
    <source>
        <dbReference type="SAM" id="MobiDB-lite"/>
    </source>
</evidence>
<feature type="coiled-coil region" evidence="3">
    <location>
        <begin position="1402"/>
        <end position="1443"/>
    </location>
</feature>
<organism evidence="6 7">
    <name type="scientific">Vanilla planifolia</name>
    <name type="common">Vanilla</name>
    <dbReference type="NCBI Taxonomy" id="51239"/>
    <lineage>
        <taxon>Eukaryota</taxon>
        <taxon>Viridiplantae</taxon>
        <taxon>Streptophyta</taxon>
        <taxon>Embryophyta</taxon>
        <taxon>Tracheophyta</taxon>
        <taxon>Spermatophyta</taxon>
        <taxon>Magnoliopsida</taxon>
        <taxon>Liliopsida</taxon>
        <taxon>Asparagales</taxon>
        <taxon>Orchidaceae</taxon>
        <taxon>Vanilloideae</taxon>
        <taxon>Vanilleae</taxon>
        <taxon>Vanilla</taxon>
    </lineage>
</organism>
<evidence type="ECO:0000313" key="7">
    <source>
        <dbReference type="Proteomes" id="UP000639772"/>
    </source>
</evidence>
<dbReference type="PROSITE" id="PS51774">
    <property type="entry name" value="NAB"/>
    <property type="match status" value="1"/>
</dbReference>
<reference evidence="6 7" key="1">
    <citation type="journal article" date="2020" name="Nat. Food">
        <title>A phased Vanilla planifolia genome enables genetic improvement of flavour and production.</title>
        <authorList>
            <person name="Hasing T."/>
            <person name="Tang H."/>
            <person name="Brym M."/>
            <person name="Khazi F."/>
            <person name="Huang T."/>
            <person name="Chambers A.H."/>
        </authorList>
    </citation>
    <scope>NUCLEOTIDE SEQUENCE [LARGE SCALE GENOMIC DNA]</scope>
    <source>
        <tissue evidence="6">Leaf</tissue>
    </source>
</reference>
<feature type="coiled-coil region" evidence="3">
    <location>
        <begin position="1552"/>
        <end position="1600"/>
    </location>
</feature>
<feature type="coiled-coil region" evidence="3">
    <location>
        <begin position="951"/>
        <end position="985"/>
    </location>
</feature>
<evidence type="ECO:0000313" key="6">
    <source>
        <dbReference type="EMBL" id="KAG0460109.1"/>
    </source>
</evidence>
<feature type="coiled-coil region" evidence="3">
    <location>
        <begin position="307"/>
        <end position="519"/>
    </location>
</feature>
<sequence>MSTLMHAESRRSYSWLWGSHIGPKNSKWLQENLTDMDTKVKAMIRLIEEDADSFARRAEMYYKKRPELLKFVEDFYRAYRALAERYDHATGALRHAHETIVEVLPNQIPLVPDESPTISNDIEVGPYTPEMPSSGPSLFDPDYLQTDVICGSTNFHTRERNGACSEGNGSAKKGLKQLNEMFARDGTARVKLHEGKLRRKRFKFQEQEEEEKASVSKVRVGSQIPLEHQSKKKENDINEMKHLEDELSKLQYEKESASLQNQILLESISGLKIEISEVNAEFSSLYEEIMKGIIKISSKEEHCIMLAKEKVCLKQELEEMKKGLEEMQILSIEYQTLLGQEVKEKESVRNDMKRLEEAFSQLSIENQNLRDKILSESKHLDLFRSEVQQLRDATSKLQAEKTTLSLQNQLYLETISSLETEIYSAEHEIKMLHEEIITGIVKLDGTEERRLHLEKEKEKLELELEERKRRLDEMQVLSIENCKLLEQEVKKKENAKNEIKRLQEEFSKVLIKNEDLNSRLLLELKQLDLCRAEVQNSGDEMCKLLAEKEVYFFQNQLLWERIFCMELESFRAKDAIGKLHEEIVMAILKLSCVEEECLTSSEKTNQSLKLELEEWKNMLEELRILSTLNENLLEQEVKVKENARNEINCLQEELLQLNRQTVSAFQNVDTFKMEIQNLRSAMSQLGIEKETALFQYLLSQKSICLLETEISTAKDEIRKLYEEILLGVVVLCSTEEQNLALYEINQSLNSELKEIKICLEELRISFIEKDNQRLDAERSLQSRDRLNNLSQEKVKLMALEMKTIFEKLNDIKVIKVGLEEEVCRLKSVNNSLTGHNLAYASQIKHMQDDIIFLKEKNCKLEDELKVHLEDRKVFQQVLDFVKDDRDELDLKHKNLIEQMRESNLKIGYLETLVKELNCGLAELKQGCMSFEDEKLQLLFKLRDMEAISESSAVLRNSLSDANMELEALREKIRVLEDSYENLNIEVFNNAAEKAVLATNVEVLTDNVVKLSEKNTLLESSLADANTKLEGLQARLGDLDNYNHSLSVENLSLLIHKEALISQVESIRNGQANLKARNALLENKLVTLEKEKELSFTQVIELKNDLKIKQSEYESLINSSKIRLVNLENQIRLLHEDKKFRDDDLEYVQQKCLRYMIEVYVLLTCVNDLKGYLIIERQDHDHHIQSSKNHLATLENKIDLLLEERQLREYEVDEEQKKLMNYMLENFILWTCLSEAKEKNFILLEECYKHLEVSRCAEQVISQLEDSKLLHMEKITLLMEHDAKLKDGMNLLLESLNINSELMGMIGTEVVLQTILCEIAHLLSNVSDFQDENQLLHMELSVYRTLLKQNALENVFIEQVLGRVGDQLLFLLWDQHWLIETCKQLEQEVNDRDYTNEAFKFELLVLSRHLMDLSEELHALRKEKNAMEEENNVLLREAMTLEHLHLYFRRSTTENMHSVKVLNEGFCSLLKIKKDLNELKIETNMRLKIVDTENKRLKDSFFLLEKLRSQVIVLEFDLFTTTVLCEELILEVETRETLLERKDMEILRSRHKLQCMEEEVTRLCAKLETTNKELYEAQMVRSQLEDKVTRLCAKLETTNKELYEAQMVRSQLEDKVTDLLEAHACNAMEIATSYDEKRVLNDKLIKLNDEVELLRGSEEHFSCKLQEKIDEIERCEGEFVKFMLEVQAFAINVAVLEDQLLQLVVAYMGVQICALAQREMLKEGVTLRNTFAFEFSKIIDDLKVENGKLEAIWNACFPLFMSLDDGVAAIEKQAHQLAKLDEEQENSSVNHQDETKETSISGHH</sequence>
<comment type="caution">
    <text evidence="6">The sequence shown here is derived from an EMBL/GenBank/DDBJ whole genome shotgun (WGS) entry which is preliminary data.</text>
</comment>
<evidence type="ECO:0000256" key="1">
    <source>
        <dbReference type="ARBA" id="ARBA00023054"/>
    </source>
</evidence>
<feature type="coiled-coil region" evidence="3">
    <location>
        <begin position="598"/>
        <end position="660"/>
    </location>
</feature>
<dbReference type="GO" id="GO:0005886">
    <property type="term" value="C:plasma membrane"/>
    <property type="evidence" value="ECO:0007669"/>
    <property type="project" value="TreeGrafter"/>
</dbReference>
<dbReference type="Pfam" id="PF07765">
    <property type="entry name" value="KIP1"/>
    <property type="match status" value="1"/>
</dbReference>
<dbReference type="OrthoDB" id="10255522at2759"/>
<keyword evidence="1 3" id="KW-0175">Coiled coil</keyword>
<proteinExistence type="inferred from homology"/>
<feature type="region of interest" description="Disordered" evidence="4">
    <location>
        <begin position="1780"/>
        <end position="1803"/>
    </location>
</feature>
<accession>A0A835PZ03</accession>
<feature type="coiled-coil region" evidence="3">
    <location>
        <begin position="226"/>
        <end position="260"/>
    </location>
</feature>
<dbReference type="PANTHER" id="PTHR32258">
    <property type="entry name" value="PROTEIN NETWORKED 4A"/>
    <property type="match status" value="1"/>
</dbReference>
<name>A0A835PZ03_VANPL</name>
<dbReference type="PANTHER" id="PTHR32258:SF6">
    <property type="entry name" value="PROTEIN NETWORKED 1A"/>
    <property type="match status" value="1"/>
</dbReference>
<feature type="domain" description="NAB" evidence="5">
    <location>
        <begin position="13"/>
        <end position="93"/>
    </location>
</feature>
<feature type="coiled-coil region" evidence="3">
    <location>
        <begin position="878"/>
        <end position="905"/>
    </location>
</feature>
<evidence type="ECO:0000256" key="3">
    <source>
        <dbReference type="SAM" id="Coils"/>
    </source>
</evidence>
<dbReference type="EMBL" id="JADCNM010000012">
    <property type="protein sequence ID" value="KAG0460109.1"/>
    <property type="molecule type" value="Genomic_DNA"/>
</dbReference>